<keyword evidence="4" id="KW-1185">Reference proteome</keyword>
<keyword evidence="1" id="KW-0175">Coiled coil</keyword>
<organism evidence="5">
    <name type="scientific">Thrips palmi</name>
    <name type="common">Melon thrips</name>
    <dbReference type="NCBI Taxonomy" id="161013"/>
    <lineage>
        <taxon>Eukaryota</taxon>
        <taxon>Metazoa</taxon>
        <taxon>Ecdysozoa</taxon>
        <taxon>Arthropoda</taxon>
        <taxon>Hexapoda</taxon>
        <taxon>Insecta</taxon>
        <taxon>Pterygota</taxon>
        <taxon>Neoptera</taxon>
        <taxon>Paraneoptera</taxon>
        <taxon>Thysanoptera</taxon>
        <taxon>Terebrantia</taxon>
        <taxon>Thripoidea</taxon>
        <taxon>Thripidae</taxon>
        <taxon>Thrips</taxon>
    </lineage>
</organism>
<dbReference type="GeneID" id="117651529"/>
<proteinExistence type="predicted"/>
<dbReference type="Pfam" id="PF14916">
    <property type="entry name" value="CCDC92"/>
    <property type="match status" value="1"/>
</dbReference>
<dbReference type="PANTHER" id="PTHR14882:SF5">
    <property type="entry name" value="COILED-COIL DOMAIN CONTAINING 74A"/>
    <property type="match status" value="1"/>
</dbReference>
<reference evidence="5 6" key="1">
    <citation type="submission" date="2025-04" db="UniProtKB">
        <authorList>
            <consortium name="RefSeq"/>
        </authorList>
    </citation>
    <scope>IDENTIFICATION</scope>
    <source>
        <tissue evidence="5 6">Total insect</tissue>
    </source>
</reference>
<dbReference type="Proteomes" id="UP000515158">
    <property type="component" value="Unplaced"/>
</dbReference>
<name>A0A6P9A232_THRPL</name>
<dbReference type="KEGG" id="tpal:117651529"/>
<dbReference type="AlphaFoldDB" id="A0A6P9A232"/>
<feature type="compositionally biased region" description="Polar residues" evidence="2">
    <location>
        <begin position="313"/>
        <end position="327"/>
    </location>
</feature>
<evidence type="ECO:0000313" key="5">
    <source>
        <dbReference type="RefSeq" id="XP_034251500.1"/>
    </source>
</evidence>
<feature type="region of interest" description="Disordered" evidence="2">
    <location>
        <begin position="235"/>
        <end position="273"/>
    </location>
</feature>
<dbReference type="PANTHER" id="PTHR14882">
    <property type="entry name" value="COILED-COIL DOMAIN-CONTAINING 74A"/>
    <property type="match status" value="1"/>
</dbReference>
<dbReference type="OrthoDB" id="2155209at2759"/>
<feature type="compositionally biased region" description="Basic and acidic residues" evidence="2">
    <location>
        <begin position="263"/>
        <end position="273"/>
    </location>
</feature>
<feature type="compositionally biased region" description="Basic and acidic residues" evidence="2">
    <location>
        <begin position="407"/>
        <end position="430"/>
    </location>
</feature>
<dbReference type="RefSeq" id="XP_034251501.1">
    <property type="nucleotide sequence ID" value="XM_034395610.1"/>
</dbReference>
<feature type="compositionally biased region" description="Polar residues" evidence="2">
    <location>
        <begin position="351"/>
        <end position="367"/>
    </location>
</feature>
<dbReference type="InterPro" id="IPR039496">
    <property type="entry name" value="CCDC92/74_N"/>
</dbReference>
<accession>A0A6P9A232</accession>
<feature type="domain" description="CCDC92/74 N-terminal" evidence="3">
    <location>
        <begin position="69"/>
        <end position="114"/>
    </location>
</feature>
<feature type="region of interest" description="Disordered" evidence="2">
    <location>
        <begin position="186"/>
        <end position="206"/>
    </location>
</feature>
<evidence type="ECO:0000256" key="2">
    <source>
        <dbReference type="SAM" id="MobiDB-lite"/>
    </source>
</evidence>
<evidence type="ECO:0000259" key="3">
    <source>
        <dbReference type="Pfam" id="PF14916"/>
    </source>
</evidence>
<feature type="compositionally biased region" description="Gly residues" evidence="2">
    <location>
        <begin position="394"/>
        <end position="404"/>
    </location>
</feature>
<sequence length="430" mass="48214">MASKVLVKIPVNFGTQVGKCTTADIISASVSGANARAAATVVTTENAHSPANSPSDSFNTSSNYDPTLRVIQLEQNIKFLKDQHHLMLTSLHHEVETLRQRNRDLQFQLVFSKGSLALLKSTPSSPEDDSKPQVVLSPKQVNVTPLQVELLERDIAELRSSLCEQKDRNSSLENIIDEQKKVIENSSKQTATADRADESQAPDPDLAFKLEEAEKVIRRLRRENDEQRRELAMIKANQNKMQTPGGSGAHQRPSGHWSQQQYHEQREYQDQPREQYRELRDQRREVPQDLHFDQHEQPREGSRFPPLSGQKYWHNNGQRGRWNNSWESGRGAGGSRMLNQSLPSLPGLPMGNSTPNEMPNPNGNPSSAPFALLSHGGGGRRGHRGNFRGDRSGNGRGAGAGQSGSRGHWDQNREHRGRDRDRNRDQGFND</sequence>
<gene>
    <name evidence="5 6" type="primary">LOC117651529</name>
</gene>
<dbReference type="InterPro" id="IPR040370">
    <property type="entry name" value="CCDC74A/CCDC74B/CCDC92"/>
</dbReference>
<evidence type="ECO:0000313" key="4">
    <source>
        <dbReference type="Proteomes" id="UP000515158"/>
    </source>
</evidence>
<evidence type="ECO:0000256" key="1">
    <source>
        <dbReference type="ARBA" id="ARBA00023054"/>
    </source>
</evidence>
<protein>
    <submittedName>
        <fullName evidence="5 6">Keratin, type II cytoskeletal 1-like</fullName>
    </submittedName>
</protein>
<feature type="region of interest" description="Disordered" evidence="2">
    <location>
        <begin position="289"/>
        <end position="430"/>
    </location>
</feature>
<evidence type="ECO:0000313" key="6">
    <source>
        <dbReference type="RefSeq" id="XP_034251501.1"/>
    </source>
</evidence>
<dbReference type="RefSeq" id="XP_034251500.1">
    <property type="nucleotide sequence ID" value="XM_034395609.1"/>
</dbReference>
<feature type="compositionally biased region" description="Basic and acidic residues" evidence="2">
    <location>
        <begin position="289"/>
        <end position="302"/>
    </location>
</feature>